<reference evidence="8 9" key="1">
    <citation type="journal article" date="2018" name="Mol. Ecol.">
        <title>The obligate alkalophilic soda-lake fungus Sodiomyces alkalinus has shifted to a protein diet.</title>
        <authorList>
            <person name="Grum-Grzhimaylo A.A."/>
            <person name="Falkoski D.L."/>
            <person name="van den Heuvel J."/>
            <person name="Valero-Jimenez C.A."/>
            <person name="Min B."/>
            <person name="Choi I.G."/>
            <person name="Lipzen A."/>
            <person name="Daum C.G."/>
            <person name="Aanen D.K."/>
            <person name="Tsang A."/>
            <person name="Henrissat B."/>
            <person name="Bilanenko E.N."/>
            <person name="de Vries R.P."/>
            <person name="van Kan J.A.L."/>
            <person name="Grigoriev I.V."/>
            <person name="Debets A.J.M."/>
        </authorList>
    </citation>
    <scope>NUCLEOTIDE SEQUENCE [LARGE SCALE GENOMIC DNA]</scope>
    <source>
        <strain evidence="8 9">F11</strain>
    </source>
</reference>
<keyword evidence="2" id="KW-0125">Carotenoid biosynthesis</keyword>
<dbReference type="PANTHER" id="PTHR43570">
    <property type="entry name" value="ALDEHYDE DEHYDROGENASE"/>
    <property type="match status" value="1"/>
</dbReference>
<name>A0A3N2PMA5_SODAK</name>
<dbReference type="RefSeq" id="XP_028463449.1">
    <property type="nucleotide sequence ID" value="XM_028609332.1"/>
</dbReference>
<dbReference type="STRING" id="1314773.A0A3N2PMA5"/>
<dbReference type="OrthoDB" id="440325at2759"/>
<dbReference type="AlphaFoldDB" id="A0A3N2PMA5"/>
<evidence type="ECO:0000259" key="7">
    <source>
        <dbReference type="Pfam" id="PF00171"/>
    </source>
</evidence>
<dbReference type="InterPro" id="IPR016163">
    <property type="entry name" value="Ald_DH_C"/>
</dbReference>
<keyword evidence="3 5" id="KW-0560">Oxidoreductase</keyword>
<gene>
    <name evidence="8" type="ORF">SODALDRAFT_317237</name>
</gene>
<evidence type="ECO:0000256" key="2">
    <source>
        <dbReference type="ARBA" id="ARBA00022746"/>
    </source>
</evidence>
<dbReference type="PANTHER" id="PTHR43570:SF11">
    <property type="entry name" value="ALDEHYDE DEHYDROGENASE"/>
    <property type="match status" value="1"/>
</dbReference>
<dbReference type="EMBL" id="ML119061">
    <property type="protein sequence ID" value="ROT35643.1"/>
    <property type="molecule type" value="Genomic_DNA"/>
</dbReference>
<dbReference type="FunFam" id="3.40.605.10:FF:000004">
    <property type="entry name" value="Aldehyde dehydrogenase"/>
    <property type="match status" value="1"/>
</dbReference>
<feature type="domain" description="Aldehyde dehydrogenase" evidence="7">
    <location>
        <begin position="11"/>
        <end position="447"/>
    </location>
</feature>
<comment type="similarity">
    <text evidence="1 5">Belongs to the aldehyde dehydrogenase family.</text>
</comment>
<evidence type="ECO:0000313" key="8">
    <source>
        <dbReference type="EMBL" id="ROT35643.1"/>
    </source>
</evidence>
<evidence type="ECO:0000256" key="4">
    <source>
        <dbReference type="ARBA" id="ARBA00023027"/>
    </source>
</evidence>
<dbReference type="InterPro" id="IPR012394">
    <property type="entry name" value="Aldehyde_DH_NAD(P)"/>
</dbReference>
<dbReference type="GO" id="GO:0005737">
    <property type="term" value="C:cytoplasm"/>
    <property type="evidence" value="ECO:0007669"/>
    <property type="project" value="TreeGrafter"/>
</dbReference>
<dbReference type="Gene3D" id="3.40.309.10">
    <property type="entry name" value="Aldehyde Dehydrogenase, Chain A, domain 2"/>
    <property type="match status" value="1"/>
</dbReference>
<organism evidence="8 9">
    <name type="scientific">Sodiomyces alkalinus (strain CBS 110278 / VKM F-3762 / F11)</name>
    <name type="common">Alkaliphilic filamentous fungus</name>
    <dbReference type="NCBI Taxonomy" id="1314773"/>
    <lineage>
        <taxon>Eukaryota</taxon>
        <taxon>Fungi</taxon>
        <taxon>Dikarya</taxon>
        <taxon>Ascomycota</taxon>
        <taxon>Pezizomycotina</taxon>
        <taxon>Sordariomycetes</taxon>
        <taxon>Hypocreomycetidae</taxon>
        <taxon>Glomerellales</taxon>
        <taxon>Plectosphaerellaceae</taxon>
        <taxon>Sodiomyces</taxon>
    </lineage>
</organism>
<dbReference type="InterPro" id="IPR016162">
    <property type="entry name" value="Ald_DH_N"/>
</dbReference>
<feature type="active site" evidence="6">
    <location>
        <position position="227"/>
    </location>
</feature>
<evidence type="ECO:0000256" key="5">
    <source>
        <dbReference type="PIRNR" id="PIRNR036492"/>
    </source>
</evidence>
<dbReference type="InterPro" id="IPR015590">
    <property type="entry name" value="Aldehyde_DH_dom"/>
</dbReference>
<dbReference type="Proteomes" id="UP000272025">
    <property type="component" value="Unassembled WGS sequence"/>
</dbReference>
<dbReference type="GeneID" id="39577810"/>
<dbReference type="GO" id="GO:0004029">
    <property type="term" value="F:aldehyde dehydrogenase (NAD+) activity"/>
    <property type="evidence" value="ECO:0007669"/>
    <property type="project" value="TreeGrafter"/>
</dbReference>
<keyword evidence="4" id="KW-0520">NAD</keyword>
<protein>
    <recommendedName>
        <fullName evidence="5">Aldehyde dehydrogenase</fullName>
    </recommendedName>
</protein>
<accession>A0A3N2PMA5</accession>
<dbReference type="CDD" id="cd07135">
    <property type="entry name" value="ALDH_F14-YMR110C"/>
    <property type="match status" value="1"/>
</dbReference>
<dbReference type="Gene3D" id="3.40.605.10">
    <property type="entry name" value="Aldehyde Dehydrogenase, Chain A, domain 1"/>
    <property type="match status" value="1"/>
</dbReference>
<dbReference type="Pfam" id="PF00171">
    <property type="entry name" value="Aldedh"/>
    <property type="match status" value="1"/>
</dbReference>
<evidence type="ECO:0000256" key="1">
    <source>
        <dbReference type="ARBA" id="ARBA00009986"/>
    </source>
</evidence>
<dbReference type="PIRSF" id="PIRSF036492">
    <property type="entry name" value="ALDH"/>
    <property type="match status" value="1"/>
</dbReference>
<dbReference type="GO" id="GO:0016117">
    <property type="term" value="P:carotenoid biosynthetic process"/>
    <property type="evidence" value="ECO:0007669"/>
    <property type="project" value="UniProtKB-KW"/>
</dbReference>
<proteinExistence type="inferred from homology"/>
<feature type="active site" evidence="6">
    <location>
        <position position="261"/>
    </location>
</feature>
<evidence type="ECO:0000256" key="3">
    <source>
        <dbReference type="ARBA" id="ARBA00023002"/>
    </source>
</evidence>
<dbReference type="InterPro" id="IPR016161">
    <property type="entry name" value="Ald_DH/histidinol_DH"/>
</dbReference>
<dbReference type="FunFam" id="3.40.309.10:FF:000025">
    <property type="entry name" value="Aldehyde dehydrogenase"/>
    <property type="match status" value="1"/>
</dbReference>
<sequence length="536" mass="59107">MATPVDLKIPDFENTSMEDISRVTDTLRATFRSSKTKDLQWRLVQLRKLYWAIKDYTPALCNALRADLRKSKHEALLSEIDWVANDCIFLSKNLERFAKDEPGEDVPLTFVFMRPHVRKEPLGMVLIIGAFNFPVQLVLTPLIGAIAAGCTAVVKPSENAPHTAMVIKKLVETALDPSAFSVVNGAIPETQALMDIKWDKVMYTGSTHVAKIISQKAAETLTPVCLELGGINPAFVTRHADVKLAARRLAWSKTLNAGQVCLSQNYVLADRTIVPQLITAFKESYKRFFPSGAKNSPDLSRIVNQRQFQRIKKLLDSTRGKIVMGGATDEASLFIEPTIVQVDSIDDPVICEETFGPVFAILPYDTLDEAINSANQLCDTPLALFVFGNEEESKKVLGSVTSGGATINDGYTHASIPTLPLGGIGSSGTGSYRGRASFEVFTHRRSVAVVPAWVDKLLRVRYMPYSPKELARLRSMSALRCDFDRAGRPIRGLRYWLVLVLGLGSPTFKGALFRWAVALAGVFVARQRGLLDFIGN</sequence>
<evidence type="ECO:0000313" key="9">
    <source>
        <dbReference type="Proteomes" id="UP000272025"/>
    </source>
</evidence>
<keyword evidence="9" id="KW-1185">Reference proteome</keyword>
<evidence type="ECO:0000256" key="6">
    <source>
        <dbReference type="PIRSR" id="PIRSR036492-1"/>
    </source>
</evidence>
<dbReference type="GO" id="GO:0006081">
    <property type="term" value="P:aldehyde metabolic process"/>
    <property type="evidence" value="ECO:0007669"/>
    <property type="project" value="InterPro"/>
</dbReference>
<dbReference type="SUPFAM" id="SSF53720">
    <property type="entry name" value="ALDH-like"/>
    <property type="match status" value="1"/>
</dbReference>